<dbReference type="PRINTS" id="PR00853">
    <property type="entry name" value="XPGRADSUPER"/>
</dbReference>
<dbReference type="InterPro" id="IPR029060">
    <property type="entry name" value="PIN-like_dom_sf"/>
</dbReference>
<dbReference type="SUPFAM" id="SSF88723">
    <property type="entry name" value="PIN domain-like"/>
    <property type="match status" value="1"/>
</dbReference>
<feature type="region of interest" description="Disordered" evidence="14">
    <location>
        <begin position="433"/>
        <end position="500"/>
    </location>
</feature>
<keyword evidence="12" id="KW-0234">DNA repair</keyword>
<evidence type="ECO:0000256" key="6">
    <source>
        <dbReference type="ARBA" id="ARBA00022763"/>
    </source>
</evidence>
<evidence type="ECO:0000256" key="12">
    <source>
        <dbReference type="ARBA" id="ARBA00023204"/>
    </source>
</evidence>
<dbReference type="GO" id="GO:0005634">
    <property type="term" value="C:nucleus"/>
    <property type="evidence" value="ECO:0007669"/>
    <property type="project" value="UniProtKB-SubCell"/>
</dbReference>
<evidence type="ECO:0000256" key="7">
    <source>
        <dbReference type="ARBA" id="ARBA00022801"/>
    </source>
</evidence>
<reference evidence="17" key="1">
    <citation type="journal article" date="2020" name="Stud. Mycol.">
        <title>101 Dothideomycetes genomes: a test case for predicting lifestyles and emergence of pathogens.</title>
        <authorList>
            <person name="Haridas S."/>
            <person name="Albert R."/>
            <person name="Binder M."/>
            <person name="Bloem J."/>
            <person name="Labutti K."/>
            <person name="Salamov A."/>
            <person name="Andreopoulos B."/>
            <person name="Baker S."/>
            <person name="Barry K."/>
            <person name="Bills G."/>
            <person name="Bluhm B."/>
            <person name="Cannon C."/>
            <person name="Castanera R."/>
            <person name="Culley D."/>
            <person name="Daum C."/>
            <person name="Ezra D."/>
            <person name="Gonzalez J."/>
            <person name="Henrissat B."/>
            <person name="Kuo A."/>
            <person name="Liang C."/>
            <person name="Lipzen A."/>
            <person name="Lutzoni F."/>
            <person name="Magnuson J."/>
            <person name="Mondo S."/>
            <person name="Nolan M."/>
            <person name="Ohm R."/>
            <person name="Pangilinan J."/>
            <person name="Park H.-J."/>
            <person name="Ramirez L."/>
            <person name="Alfaro M."/>
            <person name="Sun H."/>
            <person name="Tritt A."/>
            <person name="Yoshinaga Y."/>
            <person name="Zwiers L.-H."/>
            <person name="Turgeon B."/>
            <person name="Goodwin S."/>
            <person name="Spatafora J."/>
            <person name="Crous P."/>
            <person name="Grigoriev I."/>
        </authorList>
    </citation>
    <scope>NUCLEOTIDE SEQUENCE</scope>
    <source>
        <strain evidence="17">CBS 130266</strain>
    </source>
</reference>
<dbReference type="FunFam" id="3.40.50.1010:FF:000002">
    <property type="entry name" value="Exonuclease 1, putative"/>
    <property type="match status" value="1"/>
</dbReference>
<dbReference type="GO" id="GO:0017108">
    <property type="term" value="F:5'-flap endonuclease activity"/>
    <property type="evidence" value="ECO:0007669"/>
    <property type="project" value="TreeGrafter"/>
</dbReference>
<dbReference type="InterPro" id="IPR008918">
    <property type="entry name" value="HhH2"/>
</dbReference>
<dbReference type="AlphaFoldDB" id="A0A9P4NXZ3"/>
<dbReference type="InterPro" id="IPR006086">
    <property type="entry name" value="XPG-I_dom"/>
</dbReference>
<dbReference type="InterPro" id="IPR006084">
    <property type="entry name" value="XPG/Rad2"/>
</dbReference>
<dbReference type="EMBL" id="MU007019">
    <property type="protein sequence ID" value="KAF2433725.1"/>
    <property type="molecule type" value="Genomic_DNA"/>
</dbReference>
<evidence type="ECO:0000259" key="15">
    <source>
        <dbReference type="SMART" id="SM00484"/>
    </source>
</evidence>
<dbReference type="GO" id="GO:0046872">
    <property type="term" value="F:metal ion binding"/>
    <property type="evidence" value="ECO:0007669"/>
    <property type="project" value="UniProtKB-KW"/>
</dbReference>
<dbReference type="GO" id="GO:0003677">
    <property type="term" value="F:DNA binding"/>
    <property type="evidence" value="ECO:0007669"/>
    <property type="project" value="UniProtKB-KW"/>
</dbReference>
<accession>A0A9P4NXZ3</accession>
<feature type="compositionally biased region" description="Polar residues" evidence="14">
    <location>
        <begin position="383"/>
        <end position="416"/>
    </location>
</feature>
<comment type="subcellular location">
    <subcellularLocation>
        <location evidence="2">Nucleus</location>
    </subcellularLocation>
</comment>
<evidence type="ECO:0000256" key="2">
    <source>
        <dbReference type="ARBA" id="ARBA00004123"/>
    </source>
</evidence>
<keyword evidence="13" id="KW-0539">Nucleus</keyword>
<evidence type="ECO:0008006" key="19">
    <source>
        <dbReference type="Google" id="ProtNLM"/>
    </source>
</evidence>
<proteinExistence type="inferred from homology"/>
<dbReference type="InterPro" id="IPR006085">
    <property type="entry name" value="XPG_DNA_repair_N"/>
</dbReference>
<evidence type="ECO:0000256" key="8">
    <source>
        <dbReference type="ARBA" id="ARBA00022839"/>
    </source>
</evidence>
<dbReference type="InterPro" id="IPR036279">
    <property type="entry name" value="5-3_exonuclease_C_sf"/>
</dbReference>
<feature type="compositionally biased region" description="Polar residues" evidence="14">
    <location>
        <begin position="554"/>
        <end position="569"/>
    </location>
</feature>
<comment type="similarity">
    <text evidence="3">Belongs to the XPG/RAD2 endonuclease family. EXO1 subfamily.</text>
</comment>
<evidence type="ECO:0000256" key="11">
    <source>
        <dbReference type="ARBA" id="ARBA00023125"/>
    </source>
</evidence>
<keyword evidence="8" id="KW-0269">Exonuclease</keyword>
<comment type="cofactor">
    <cofactor evidence="1">
        <name>Mg(2+)</name>
        <dbReference type="ChEBI" id="CHEBI:18420"/>
    </cofactor>
</comment>
<evidence type="ECO:0000256" key="1">
    <source>
        <dbReference type="ARBA" id="ARBA00001946"/>
    </source>
</evidence>
<keyword evidence="7" id="KW-0378">Hydrolase</keyword>
<feature type="domain" description="XPG N-terminal" evidence="16">
    <location>
        <begin position="1"/>
        <end position="99"/>
    </location>
</feature>
<feature type="compositionally biased region" description="Polar residues" evidence="14">
    <location>
        <begin position="617"/>
        <end position="643"/>
    </location>
</feature>
<dbReference type="Proteomes" id="UP000800235">
    <property type="component" value="Unassembled WGS sequence"/>
</dbReference>
<dbReference type="Pfam" id="PF00867">
    <property type="entry name" value="XPG_I"/>
    <property type="match status" value="1"/>
</dbReference>
<dbReference type="SMART" id="SM00279">
    <property type="entry name" value="HhH2"/>
    <property type="match status" value="1"/>
</dbReference>
<dbReference type="GO" id="GO:0035312">
    <property type="term" value="F:5'-3' DNA exonuclease activity"/>
    <property type="evidence" value="ECO:0007669"/>
    <property type="project" value="InterPro"/>
</dbReference>
<keyword evidence="11" id="KW-0238">DNA-binding</keyword>
<dbReference type="PANTHER" id="PTHR11081:SF65">
    <property type="entry name" value="DNA DAMAGE-INDUCIBLE PROTEIN DIN7-RELATED"/>
    <property type="match status" value="1"/>
</dbReference>
<name>A0A9P4NXZ3_9PEZI</name>
<dbReference type="InterPro" id="IPR019974">
    <property type="entry name" value="XPG_CS"/>
</dbReference>
<dbReference type="Gene3D" id="3.40.50.1010">
    <property type="entry name" value="5'-nuclease"/>
    <property type="match status" value="1"/>
</dbReference>
<dbReference type="InterPro" id="IPR037315">
    <property type="entry name" value="EXO1_H3TH"/>
</dbReference>
<gene>
    <name evidence="17" type="ORF">EJ08DRAFT_606859</name>
</gene>
<keyword evidence="9" id="KW-0460">Magnesium</keyword>
<feature type="region of interest" description="Disordered" evidence="14">
    <location>
        <begin position="617"/>
        <end position="654"/>
    </location>
</feature>
<dbReference type="Gene3D" id="1.10.150.20">
    <property type="entry name" value="5' to 3' exonuclease, C-terminal subdomain"/>
    <property type="match status" value="1"/>
</dbReference>
<evidence type="ECO:0000256" key="5">
    <source>
        <dbReference type="ARBA" id="ARBA00022723"/>
    </source>
</evidence>
<evidence type="ECO:0000256" key="9">
    <source>
        <dbReference type="ARBA" id="ARBA00022842"/>
    </source>
</evidence>
<dbReference type="FunFam" id="1.10.150.20:FF:000011">
    <property type="entry name" value="exonuclease 1"/>
    <property type="match status" value="1"/>
</dbReference>
<evidence type="ECO:0000256" key="3">
    <source>
        <dbReference type="ARBA" id="ARBA00010563"/>
    </source>
</evidence>
<keyword evidence="5" id="KW-0479">Metal-binding</keyword>
<feature type="region of interest" description="Disordered" evidence="14">
    <location>
        <begin position="377"/>
        <end position="416"/>
    </location>
</feature>
<keyword evidence="10" id="KW-0267">Excision nuclease</keyword>
<keyword evidence="6" id="KW-0227">DNA damage</keyword>
<protein>
    <recommendedName>
        <fullName evidence="19">Exonuclease 1</fullName>
    </recommendedName>
</protein>
<feature type="compositionally biased region" description="Low complexity" evidence="14">
    <location>
        <begin position="578"/>
        <end position="587"/>
    </location>
</feature>
<keyword evidence="4" id="KW-0540">Nuclease</keyword>
<evidence type="ECO:0000256" key="10">
    <source>
        <dbReference type="ARBA" id="ARBA00022881"/>
    </source>
</evidence>
<dbReference type="CDD" id="cd09908">
    <property type="entry name" value="H3TH_EXO1"/>
    <property type="match status" value="1"/>
</dbReference>
<dbReference type="InterPro" id="IPR044752">
    <property type="entry name" value="PIN-like_EXO1"/>
</dbReference>
<dbReference type="Pfam" id="PF00752">
    <property type="entry name" value="XPG_N"/>
    <property type="match status" value="1"/>
</dbReference>
<organism evidence="17 18">
    <name type="scientific">Tothia fuscella</name>
    <dbReference type="NCBI Taxonomy" id="1048955"/>
    <lineage>
        <taxon>Eukaryota</taxon>
        <taxon>Fungi</taxon>
        <taxon>Dikarya</taxon>
        <taxon>Ascomycota</taxon>
        <taxon>Pezizomycotina</taxon>
        <taxon>Dothideomycetes</taxon>
        <taxon>Pleosporomycetidae</taxon>
        <taxon>Venturiales</taxon>
        <taxon>Cylindrosympodiaceae</taxon>
        <taxon>Tothia</taxon>
    </lineage>
</organism>
<evidence type="ECO:0000313" key="17">
    <source>
        <dbReference type="EMBL" id="KAF2433725.1"/>
    </source>
</evidence>
<evidence type="ECO:0000256" key="14">
    <source>
        <dbReference type="SAM" id="MobiDB-lite"/>
    </source>
</evidence>
<dbReference type="SUPFAM" id="SSF47807">
    <property type="entry name" value="5' to 3' exonuclease, C-terminal subdomain"/>
    <property type="match status" value="1"/>
</dbReference>
<dbReference type="CDD" id="cd09857">
    <property type="entry name" value="PIN_EXO1"/>
    <property type="match status" value="1"/>
</dbReference>
<evidence type="ECO:0000256" key="4">
    <source>
        <dbReference type="ARBA" id="ARBA00022722"/>
    </source>
</evidence>
<dbReference type="OrthoDB" id="26491at2759"/>
<comment type="caution">
    <text evidence="17">The sequence shown here is derived from an EMBL/GenBank/DDBJ whole genome shotgun (WGS) entry which is preliminary data.</text>
</comment>
<evidence type="ECO:0000256" key="13">
    <source>
        <dbReference type="ARBA" id="ARBA00023242"/>
    </source>
</evidence>
<dbReference type="SMART" id="SM00484">
    <property type="entry name" value="XPGI"/>
    <property type="match status" value="1"/>
</dbReference>
<evidence type="ECO:0000313" key="18">
    <source>
        <dbReference type="Proteomes" id="UP000800235"/>
    </source>
</evidence>
<feature type="region of interest" description="Disordered" evidence="14">
    <location>
        <begin position="543"/>
        <end position="590"/>
    </location>
</feature>
<dbReference type="PANTHER" id="PTHR11081">
    <property type="entry name" value="FLAP ENDONUCLEASE FAMILY MEMBER"/>
    <property type="match status" value="1"/>
</dbReference>
<sequence length="763" mass="83787">MGISGLLPLLKSIHKPCNLKQFAGQTIGVDAYGWLHRGTVACATELALDKPTTKFVDFAMSRVRMLKHFGITPYIVFDGDYLPSKSKTEKERAARRKESKRLGMQLLELGKTSQAYLELQKAVDVTPEMAGQLIAELKHANIQYVVAPYEADSQLAYLEQKGIINGILSEDSDLLVFGAKRLLTKLNQYGDCILIRRDDFTACKEVSLVGWSDQEFRKMAIMSGCDYLTNIEKMGLKTAHRLIRKHKTMDRVIRAVQFDGKFKVPPNYLEAFHQAEMTFLHQWVFCPGQQCLVHCTPLEEGLEACGLPYIGAFVEPAVAGAVARGELHPHTKEPLQITVAPRKRMYPPHNRQAAVATPDLKKNKTLDSFFQTKRTPLAELDPNSFTGSPSQQSLARRASGTSWPATPVTTPGIQGTSVRGAMVSTSVPNIARRTVSDIATPRSHSDRVPKRRRLCSDGSSPVAAQNADRVESGRSKFFAPPEDAVSPSKRATQSRTSSKKNMDIEVFSDASLEEALLDLPEHSVYMAKSKKIQIFEDGSNLLEKTTPMKDLPDQDTSQETNTSTETALFSQEKKGDNSTPPSSIESSKSTRKTIFAKHSLAEVRSLTKFSYHARSNHISSRTSLSRTKSAPSRRLTSFGSSKLQIGPDALPASRSVKTPSLADMLPQTLDHSGKETLDVADDMPDIEDAAFLDHVDDDVVVPASDGMVVPDSPHQAVMKNGPDHGISHGSEDLLVSESEAEEGEGTPKAKSVFDVGKFMFVGG</sequence>
<feature type="domain" description="XPG-I" evidence="15">
    <location>
        <begin position="138"/>
        <end position="208"/>
    </location>
</feature>
<evidence type="ECO:0000259" key="16">
    <source>
        <dbReference type="SMART" id="SM00485"/>
    </source>
</evidence>
<dbReference type="PROSITE" id="PS00841">
    <property type="entry name" value="XPG_1"/>
    <property type="match status" value="1"/>
</dbReference>
<dbReference type="GO" id="GO:0006281">
    <property type="term" value="P:DNA repair"/>
    <property type="evidence" value="ECO:0007669"/>
    <property type="project" value="UniProtKB-KW"/>
</dbReference>
<dbReference type="SMART" id="SM00485">
    <property type="entry name" value="XPGN"/>
    <property type="match status" value="1"/>
</dbReference>
<keyword evidence="18" id="KW-1185">Reference proteome</keyword>